<organism evidence="1 2">
    <name type="scientific">Clostridium omnivorum</name>
    <dbReference type="NCBI Taxonomy" id="1604902"/>
    <lineage>
        <taxon>Bacteria</taxon>
        <taxon>Bacillati</taxon>
        <taxon>Bacillota</taxon>
        <taxon>Clostridia</taxon>
        <taxon>Eubacteriales</taxon>
        <taxon>Clostridiaceae</taxon>
        <taxon>Clostridium</taxon>
    </lineage>
</organism>
<gene>
    <name evidence="1" type="ORF">bsdE14_06710</name>
</gene>
<evidence type="ECO:0008006" key="3">
    <source>
        <dbReference type="Google" id="ProtNLM"/>
    </source>
</evidence>
<dbReference type="Pfam" id="PF04245">
    <property type="entry name" value="NA37"/>
    <property type="match status" value="1"/>
</dbReference>
<proteinExistence type="predicted"/>
<sequence>MEYIKEITINEAVLHILDNSSEEPLLNEFYLDLNEETYKFLLRHIERCLKDEELKYACFNPERNIVKELSQEYLNGMNNLLEVSKELSRQMFILMKSKGSIPSCDLLIVSISTEFGPMLGILKLDYIKNYTHSVDFQDNKIDINIIPQVTGLPVSSQKIQKCAFIKPIREEQEFNLMVIDKSNNKDKEEYGTNYFITSYLGCSVVNNERDMTRNFVSAAENWTRDRLSEDADSAEKLRSTIKKRLKEDEHIDVKALSEDLFKEEHQTKQDFIEFVAAHGVEEQVPVDKAWVEKKLKRVRLKIDKDIDLYINEETYNDNERMEIQRNGDGSINIVIKHVINYIEK</sequence>
<accession>A0ABQ5N254</accession>
<name>A0ABQ5N254_9CLOT</name>
<evidence type="ECO:0000313" key="2">
    <source>
        <dbReference type="Proteomes" id="UP001208567"/>
    </source>
</evidence>
<evidence type="ECO:0000313" key="1">
    <source>
        <dbReference type="EMBL" id="GLC29261.1"/>
    </source>
</evidence>
<reference evidence="1 2" key="1">
    <citation type="journal article" date="2024" name="Int. J. Syst. Evol. Microbiol.">
        <title>Clostridium omnivorum sp. nov., isolated from anoxic soil under the treatment of reductive soil disinfestation.</title>
        <authorList>
            <person name="Ueki A."/>
            <person name="Tonouchi A."/>
            <person name="Kaku N."/>
            <person name="Honma S."/>
            <person name="Ueki K."/>
        </authorList>
    </citation>
    <scope>NUCLEOTIDE SEQUENCE [LARGE SCALE GENOMIC DNA]</scope>
    <source>
        <strain evidence="1 2">E14</strain>
    </source>
</reference>
<dbReference type="RefSeq" id="WP_264848548.1">
    <property type="nucleotide sequence ID" value="NZ_BRXR01000001.1"/>
</dbReference>
<protein>
    <recommendedName>
        <fullName evidence="3">Nucleoid-associated protein</fullName>
    </recommendedName>
</protein>
<dbReference type="Proteomes" id="UP001208567">
    <property type="component" value="Unassembled WGS sequence"/>
</dbReference>
<dbReference type="InterPro" id="IPR007358">
    <property type="entry name" value="Nucleoid_associated_NdpA"/>
</dbReference>
<keyword evidence="2" id="KW-1185">Reference proteome</keyword>
<comment type="caution">
    <text evidence="1">The sequence shown here is derived from an EMBL/GenBank/DDBJ whole genome shotgun (WGS) entry which is preliminary data.</text>
</comment>
<dbReference type="EMBL" id="BRXR01000001">
    <property type="protein sequence ID" value="GLC29261.1"/>
    <property type="molecule type" value="Genomic_DNA"/>
</dbReference>